<dbReference type="PROSITE" id="PS50600">
    <property type="entry name" value="ULP_PROTEASE"/>
    <property type="match status" value="1"/>
</dbReference>
<dbReference type="PANTHER" id="PTHR46468:SF1">
    <property type="entry name" value="SENTRIN-SPECIFIC PROTEASE 8"/>
    <property type="match status" value="1"/>
</dbReference>
<dbReference type="GO" id="GO:0019784">
    <property type="term" value="F:deNEDDylase activity"/>
    <property type="evidence" value="ECO:0007669"/>
    <property type="project" value="InterPro"/>
</dbReference>
<dbReference type="VEuPathDB" id="TrichDB:TRFO_22117"/>
<dbReference type="InterPro" id="IPR038765">
    <property type="entry name" value="Papain-like_cys_pep_sf"/>
</dbReference>
<dbReference type="OrthoDB" id="5065855at2759"/>
<dbReference type="AlphaFoldDB" id="A0A1J4KH11"/>
<keyword evidence="3" id="KW-0378">Hydrolase</keyword>
<dbReference type="RefSeq" id="XP_068362252.1">
    <property type="nucleotide sequence ID" value="XM_068502374.1"/>
</dbReference>
<keyword evidence="4" id="KW-0788">Thiol protease</keyword>
<comment type="similarity">
    <text evidence="1">Belongs to the peptidase C48 family.</text>
</comment>
<feature type="domain" description="Ubiquitin-like protease family profile" evidence="5">
    <location>
        <begin position="18"/>
        <end position="251"/>
    </location>
</feature>
<dbReference type="InterPro" id="IPR003653">
    <property type="entry name" value="Peptidase_C48_C"/>
</dbReference>
<dbReference type="InterPro" id="IPR044613">
    <property type="entry name" value="Nep1/2-like"/>
</dbReference>
<evidence type="ECO:0000313" key="7">
    <source>
        <dbReference type="Proteomes" id="UP000179807"/>
    </source>
</evidence>
<keyword evidence="7" id="KW-1185">Reference proteome</keyword>
<evidence type="ECO:0000256" key="4">
    <source>
        <dbReference type="ARBA" id="ARBA00022807"/>
    </source>
</evidence>
<dbReference type="GeneID" id="94837078"/>
<organism evidence="6 7">
    <name type="scientific">Tritrichomonas foetus</name>
    <dbReference type="NCBI Taxonomy" id="1144522"/>
    <lineage>
        <taxon>Eukaryota</taxon>
        <taxon>Metamonada</taxon>
        <taxon>Parabasalia</taxon>
        <taxon>Tritrichomonadida</taxon>
        <taxon>Tritrichomonadidae</taxon>
        <taxon>Tritrichomonas</taxon>
    </lineage>
</organism>
<dbReference type="Gene3D" id="3.40.395.10">
    <property type="entry name" value="Adenoviral Proteinase, Chain A"/>
    <property type="match status" value="1"/>
</dbReference>
<dbReference type="Proteomes" id="UP000179807">
    <property type="component" value="Unassembled WGS sequence"/>
</dbReference>
<dbReference type="EMBL" id="MLAK01000648">
    <property type="protein sequence ID" value="OHT09116.1"/>
    <property type="molecule type" value="Genomic_DNA"/>
</dbReference>
<comment type="caution">
    <text evidence="6">The sequence shown here is derived from an EMBL/GenBank/DDBJ whole genome shotgun (WGS) entry which is preliminary data.</text>
</comment>
<evidence type="ECO:0000256" key="2">
    <source>
        <dbReference type="ARBA" id="ARBA00022670"/>
    </source>
</evidence>
<dbReference type="GO" id="GO:0000338">
    <property type="term" value="P:protein deneddylation"/>
    <property type="evidence" value="ECO:0007669"/>
    <property type="project" value="TreeGrafter"/>
</dbReference>
<dbReference type="SUPFAM" id="SSF54001">
    <property type="entry name" value="Cysteine proteinases"/>
    <property type="match status" value="1"/>
</dbReference>
<sequence>MTNSFYERGPLVAEIGSLQVCHDSFATLDDFQPVDTTIMDFFCAHLNSFYDNAENGQNRVYFMPPDHVQLIQRYSPSLIKDHINFDFIQSHQIVFMPMISSSSFSSCSSSFSNLSSYNTFSSCDDLSSNNTSDVPFSTSQSISSLSNLNTIEHFNNSILLNNSENPNPVFHGFNNLHWSLLIWKPHARSSGFMFSHYDSAGNRNKESAKNLAHKISMIYKLRNGRFINCKAPLQRNNYDCGIYVMAIMEYLSRPRPGIAEMINIITPQFISLYRKCTADMIQTYNTNPPHELVMETVLKRSDTI</sequence>
<dbReference type="PANTHER" id="PTHR46468">
    <property type="entry name" value="SENTRIN-SPECIFIC PROTEASE 8"/>
    <property type="match status" value="1"/>
</dbReference>
<dbReference type="GO" id="GO:0008234">
    <property type="term" value="F:cysteine-type peptidase activity"/>
    <property type="evidence" value="ECO:0007669"/>
    <property type="project" value="UniProtKB-KW"/>
</dbReference>
<name>A0A1J4KH11_9EUKA</name>
<dbReference type="GO" id="GO:0006508">
    <property type="term" value="P:proteolysis"/>
    <property type="evidence" value="ECO:0007669"/>
    <property type="project" value="UniProtKB-KW"/>
</dbReference>
<evidence type="ECO:0000256" key="1">
    <source>
        <dbReference type="ARBA" id="ARBA00005234"/>
    </source>
</evidence>
<evidence type="ECO:0000259" key="5">
    <source>
        <dbReference type="PROSITE" id="PS50600"/>
    </source>
</evidence>
<proteinExistence type="inferred from homology"/>
<gene>
    <name evidence="6" type="ORF">TRFO_22117</name>
</gene>
<evidence type="ECO:0000313" key="6">
    <source>
        <dbReference type="EMBL" id="OHT09116.1"/>
    </source>
</evidence>
<accession>A0A1J4KH11</accession>
<keyword evidence="2" id="KW-0645">Protease</keyword>
<evidence type="ECO:0000256" key="3">
    <source>
        <dbReference type="ARBA" id="ARBA00022801"/>
    </source>
</evidence>
<dbReference type="Pfam" id="PF02902">
    <property type="entry name" value="Peptidase_C48"/>
    <property type="match status" value="1"/>
</dbReference>
<protein>
    <recommendedName>
        <fullName evidence="5">Ubiquitin-like protease family profile domain-containing protein</fullName>
    </recommendedName>
</protein>
<reference evidence="6" key="1">
    <citation type="submission" date="2016-10" db="EMBL/GenBank/DDBJ databases">
        <authorList>
            <person name="Benchimol M."/>
            <person name="Almeida L.G."/>
            <person name="Vasconcelos A.T."/>
            <person name="Perreira-Neves A."/>
            <person name="Rosa I.A."/>
            <person name="Tasca T."/>
            <person name="Bogo M.R."/>
            <person name="de Souza W."/>
        </authorList>
    </citation>
    <scope>NUCLEOTIDE SEQUENCE [LARGE SCALE GENOMIC DNA]</scope>
    <source>
        <strain evidence="6">K</strain>
    </source>
</reference>